<name>A0ACC1B0S8_9ROSI</name>
<keyword evidence="2" id="KW-1185">Reference proteome</keyword>
<gene>
    <name evidence="1" type="ORF">Patl1_26440</name>
</gene>
<proteinExistence type="predicted"/>
<evidence type="ECO:0000313" key="1">
    <source>
        <dbReference type="EMBL" id="KAJ0092497.1"/>
    </source>
</evidence>
<comment type="caution">
    <text evidence="1">The sequence shown here is derived from an EMBL/GenBank/DDBJ whole genome shotgun (WGS) entry which is preliminary data.</text>
</comment>
<evidence type="ECO:0000313" key="2">
    <source>
        <dbReference type="Proteomes" id="UP001164250"/>
    </source>
</evidence>
<dbReference type="Proteomes" id="UP001164250">
    <property type="component" value="Chromosome 7"/>
</dbReference>
<protein>
    <submittedName>
        <fullName evidence="1">Uncharacterized protein</fullName>
    </submittedName>
</protein>
<accession>A0ACC1B0S8</accession>
<organism evidence="1 2">
    <name type="scientific">Pistacia atlantica</name>
    <dbReference type="NCBI Taxonomy" id="434234"/>
    <lineage>
        <taxon>Eukaryota</taxon>
        <taxon>Viridiplantae</taxon>
        <taxon>Streptophyta</taxon>
        <taxon>Embryophyta</taxon>
        <taxon>Tracheophyta</taxon>
        <taxon>Spermatophyta</taxon>
        <taxon>Magnoliopsida</taxon>
        <taxon>eudicotyledons</taxon>
        <taxon>Gunneridae</taxon>
        <taxon>Pentapetalae</taxon>
        <taxon>rosids</taxon>
        <taxon>malvids</taxon>
        <taxon>Sapindales</taxon>
        <taxon>Anacardiaceae</taxon>
        <taxon>Pistacia</taxon>
    </lineage>
</organism>
<dbReference type="EMBL" id="CM047903">
    <property type="protein sequence ID" value="KAJ0092497.1"/>
    <property type="molecule type" value="Genomic_DNA"/>
</dbReference>
<reference evidence="2" key="1">
    <citation type="journal article" date="2023" name="G3 (Bethesda)">
        <title>Genome assembly and association tests identify interacting loci associated with vigor, precocity, and sex in interspecific pistachio rootstocks.</title>
        <authorList>
            <person name="Palmer W."/>
            <person name="Jacygrad E."/>
            <person name="Sagayaradj S."/>
            <person name="Cavanaugh K."/>
            <person name="Han R."/>
            <person name="Bertier L."/>
            <person name="Beede B."/>
            <person name="Kafkas S."/>
            <person name="Golino D."/>
            <person name="Preece J."/>
            <person name="Michelmore R."/>
        </authorList>
    </citation>
    <scope>NUCLEOTIDE SEQUENCE [LARGE SCALE GENOMIC DNA]</scope>
</reference>
<sequence length="287" mass="33459">METYWDNLKNSWVREELRRARNYRPAFEYGLFPGLAISAFEHYILRGRSPFTLKDGKPDHGATDVVVVPWWWSISSGVVWGFNIFGYWLFFLLVFNSAIMSSDFIAVKFTGKNYSAWEFQFRLFVMGKELWGHIDGSDKAPTDVSKLAQWQTKDARVLEDSLSVVQEIHAQSKRDQFLMKVRPEFEATRSNLMNRNPVPSLDICFGELLREEQRLTTQATYHHDKMISNAVAYAAQGKGKGRDMWNVQCFSYKEYGHIATNCTRKFCNYYKKSGHIIKECPTRPQNR</sequence>